<dbReference type="GO" id="GO:0008270">
    <property type="term" value="F:zinc ion binding"/>
    <property type="evidence" value="ECO:0007669"/>
    <property type="project" value="UniProtKB-KW"/>
</dbReference>
<dbReference type="InterPro" id="IPR056924">
    <property type="entry name" value="SH3_Tf2-1"/>
</dbReference>
<feature type="region of interest" description="Disordered" evidence="21">
    <location>
        <begin position="1234"/>
        <end position="1319"/>
    </location>
</feature>
<dbReference type="InterPro" id="IPR016197">
    <property type="entry name" value="Chromo-like_dom_sf"/>
</dbReference>
<feature type="domain" description="Chromo" evidence="22">
    <location>
        <begin position="1678"/>
        <end position="1737"/>
    </location>
</feature>
<dbReference type="InterPro" id="IPR012337">
    <property type="entry name" value="RNaseH-like_sf"/>
</dbReference>
<keyword evidence="20" id="KW-0863">Zinc-finger</keyword>
<keyword evidence="9" id="KW-0064">Aspartyl protease</keyword>
<dbReference type="Gene3D" id="3.10.10.10">
    <property type="entry name" value="HIV Type 1 Reverse Transcriptase, subunit A, domain 1"/>
    <property type="match status" value="1"/>
</dbReference>
<feature type="domain" description="Reverse transcriptase" evidence="24">
    <location>
        <begin position="787"/>
        <end position="966"/>
    </location>
</feature>
<dbReference type="GO" id="GO:0006310">
    <property type="term" value="P:DNA recombination"/>
    <property type="evidence" value="ECO:0007669"/>
    <property type="project" value="UniProtKB-KW"/>
</dbReference>
<evidence type="ECO:0000259" key="25">
    <source>
        <dbReference type="PROSITE" id="PS50994"/>
    </source>
</evidence>
<dbReference type="PROSITE" id="PS50013">
    <property type="entry name" value="CHROMO_2"/>
    <property type="match status" value="1"/>
</dbReference>
<keyword evidence="12" id="KW-0460">Magnesium</keyword>
<feature type="compositionally biased region" description="Polar residues" evidence="21">
    <location>
        <begin position="1236"/>
        <end position="1245"/>
    </location>
</feature>
<keyword evidence="11" id="KW-0378">Hydrolase</keyword>
<dbReference type="PROSITE" id="PS50158">
    <property type="entry name" value="ZF_CCHC"/>
    <property type="match status" value="1"/>
</dbReference>
<feature type="compositionally biased region" description="Acidic residues" evidence="21">
    <location>
        <begin position="1260"/>
        <end position="1278"/>
    </location>
</feature>
<evidence type="ECO:0000256" key="5">
    <source>
        <dbReference type="ARBA" id="ARBA00022679"/>
    </source>
</evidence>
<keyword evidence="4" id="KW-0645">Protease</keyword>
<evidence type="ECO:0000256" key="15">
    <source>
        <dbReference type="ARBA" id="ARBA00022918"/>
    </source>
</evidence>
<dbReference type="GO" id="GO:0003677">
    <property type="term" value="F:DNA binding"/>
    <property type="evidence" value="ECO:0007669"/>
    <property type="project" value="UniProtKB-KW"/>
</dbReference>
<dbReference type="PROSITE" id="PS00598">
    <property type="entry name" value="CHROMO_1"/>
    <property type="match status" value="1"/>
</dbReference>
<dbReference type="Gene3D" id="2.40.70.10">
    <property type="entry name" value="Acid Proteases"/>
    <property type="match status" value="1"/>
</dbReference>
<dbReference type="PROSITE" id="PS50994">
    <property type="entry name" value="INTEGRASE"/>
    <property type="match status" value="1"/>
</dbReference>
<keyword evidence="15" id="KW-0695">RNA-directed DNA polymerase</keyword>
<evidence type="ECO:0000256" key="6">
    <source>
        <dbReference type="ARBA" id="ARBA00022695"/>
    </source>
</evidence>
<dbReference type="InterPro" id="IPR001584">
    <property type="entry name" value="Integrase_cat-core"/>
</dbReference>
<keyword evidence="13" id="KW-0694">RNA-binding</keyword>
<dbReference type="GO" id="GO:0004190">
    <property type="term" value="F:aspartic-type endopeptidase activity"/>
    <property type="evidence" value="ECO:0007669"/>
    <property type="project" value="UniProtKB-KW"/>
</dbReference>
<evidence type="ECO:0000256" key="4">
    <source>
        <dbReference type="ARBA" id="ARBA00022670"/>
    </source>
</evidence>
<dbReference type="InterPro" id="IPR041373">
    <property type="entry name" value="RT_RNaseH"/>
</dbReference>
<accession>A0A9Q8ZD69</accession>
<dbReference type="GO" id="GO:0004519">
    <property type="term" value="F:endonuclease activity"/>
    <property type="evidence" value="ECO:0007669"/>
    <property type="project" value="UniProtKB-KW"/>
</dbReference>
<dbReference type="GO" id="GO:0015074">
    <property type="term" value="P:DNA integration"/>
    <property type="evidence" value="ECO:0007669"/>
    <property type="project" value="UniProtKB-KW"/>
</dbReference>
<dbReference type="SUPFAM" id="SSF56672">
    <property type="entry name" value="DNA/RNA polymerases"/>
    <property type="match status" value="1"/>
</dbReference>
<dbReference type="Pfam" id="PF24626">
    <property type="entry name" value="SH3_Tf2-1"/>
    <property type="match status" value="1"/>
</dbReference>
<dbReference type="GO" id="GO:0006508">
    <property type="term" value="P:proteolysis"/>
    <property type="evidence" value="ECO:0007669"/>
    <property type="project" value="UniProtKB-KW"/>
</dbReference>
<dbReference type="Pfam" id="PF00098">
    <property type="entry name" value="zf-CCHC"/>
    <property type="match status" value="1"/>
</dbReference>
<feature type="domain" description="Integrase catalytic" evidence="25">
    <location>
        <begin position="1366"/>
        <end position="1533"/>
    </location>
</feature>
<feature type="region of interest" description="Disordered" evidence="21">
    <location>
        <begin position="143"/>
        <end position="190"/>
    </location>
</feature>
<feature type="region of interest" description="Disordered" evidence="21">
    <location>
        <begin position="248"/>
        <end position="268"/>
    </location>
</feature>
<dbReference type="GO" id="GO:0006338">
    <property type="term" value="P:chromatin remodeling"/>
    <property type="evidence" value="ECO:0007669"/>
    <property type="project" value="UniProtKB-ARBA"/>
</dbReference>
<evidence type="ECO:0000256" key="7">
    <source>
        <dbReference type="ARBA" id="ARBA00022722"/>
    </source>
</evidence>
<dbReference type="VEuPathDB" id="FungiDB:yc1106_06568"/>
<proteinExistence type="predicted"/>
<dbReference type="InterPro" id="IPR043128">
    <property type="entry name" value="Rev_trsase/Diguanyl_cyclase"/>
</dbReference>
<evidence type="ECO:0000313" key="26">
    <source>
        <dbReference type="EMBL" id="USP79294.1"/>
    </source>
</evidence>
<dbReference type="SUPFAM" id="SSF57756">
    <property type="entry name" value="Retrovirus zinc finger-like domains"/>
    <property type="match status" value="1"/>
</dbReference>
<keyword evidence="10" id="KW-0255">Endonuclease</keyword>
<feature type="compositionally biased region" description="Polar residues" evidence="21">
    <location>
        <begin position="146"/>
        <end position="162"/>
    </location>
</feature>
<dbReference type="InterPro" id="IPR041588">
    <property type="entry name" value="Integrase_H2C2"/>
</dbReference>
<dbReference type="PROSITE" id="PS50878">
    <property type="entry name" value="RT_POL"/>
    <property type="match status" value="1"/>
</dbReference>
<keyword evidence="20" id="KW-0862">Zinc</keyword>
<protein>
    <recommendedName>
        <fullName evidence="3">RNA-directed DNA polymerase</fullName>
        <ecNumber evidence="3">2.7.7.49</ecNumber>
    </recommendedName>
</protein>
<evidence type="ECO:0000256" key="21">
    <source>
        <dbReference type="SAM" id="MobiDB-lite"/>
    </source>
</evidence>
<dbReference type="Pfam" id="PF17917">
    <property type="entry name" value="RT_RNaseH"/>
    <property type="match status" value="1"/>
</dbReference>
<evidence type="ECO:0000259" key="22">
    <source>
        <dbReference type="PROSITE" id="PS50013"/>
    </source>
</evidence>
<dbReference type="GO" id="GO:0003964">
    <property type="term" value="F:RNA-directed DNA polymerase activity"/>
    <property type="evidence" value="ECO:0007669"/>
    <property type="project" value="UniProtKB-KW"/>
</dbReference>
<evidence type="ECO:0000256" key="11">
    <source>
        <dbReference type="ARBA" id="ARBA00022801"/>
    </source>
</evidence>
<dbReference type="InterPro" id="IPR000953">
    <property type="entry name" value="Chromo/chromo_shadow_dom"/>
</dbReference>
<dbReference type="Proteomes" id="UP001056012">
    <property type="component" value="Chromosome 4"/>
</dbReference>
<evidence type="ECO:0000256" key="14">
    <source>
        <dbReference type="ARBA" id="ARBA00022908"/>
    </source>
</evidence>
<dbReference type="PANTHER" id="PTHR37984:SF5">
    <property type="entry name" value="PROTEIN NYNRIN-LIKE"/>
    <property type="match status" value="1"/>
</dbReference>
<evidence type="ECO:0000256" key="9">
    <source>
        <dbReference type="ARBA" id="ARBA00022750"/>
    </source>
</evidence>
<dbReference type="CDD" id="cd01647">
    <property type="entry name" value="RT_LTR"/>
    <property type="match status" value="1"/>
</dbReference>
<dbReference type="InterPro" id="IPR036875">
    <property type="entry name" value="Znf_CCHC_sf"/>
</dbReference>
<evidence type="ECO:0000313" key="27">
    <source>
        <dbReference type="Proteomes" id="UP001056012"/>
    </source>
</evidence>
<evidence type="ECO:0000256" key="17">
    <source>
        <dbReference type="ARBA" id="ARBA00023125"/>
    </source>
</evidence>
<feature type="compositionally biased region" description="Polar residues" evidence="21">
    <location>
        <begin position="436"/>
        <end position="452"/>
    </location>
</feature>
<feature type="region of interest" description="Disordered" evidence="21">
    <location>
        <begin position="697"/>
        <end position="724"/>
    </location>
</feature>
<dbReference type="CDD" id="cd09274">
    <property type="entry name" value="RNase_HI_RT_Ty3"/>
    <property type="match status" value="1"/>
</dbReference>
<dbReference type="FunFam" id="1.10.340.70:FF:000001">
    <property type="entry name" value="Retrovirus-related Pol polyprotein from transposon gypsy-like Protein"/>
    <property type="match status" value="1"/>
</dbReference>
<keyword evidence="6" id="KW-0548">Nucleotidyltransferase</keyword>
<evidence type="ECO:0000259" key="24">
    <source>
        <dbReference type="PROSITE" id="PS50878"/>
    </source>
</evidence>
<comment type="subunit">
    <text evidence="2">Component of the NuA4 histone acetyltransferase complex.</text>
</comment>
<keyword evidence="18" id="KW-0233">DNA recombination</keyword>
<evidence type="ECO:0000256" key="16">
    <source>
        <dbReference type="ARBA" id="ARBA00022932"/>
    </source>
</evidence>
<evidence type="ECO:0000256" key="1">
    <source>
        <dbReference type="ARBA" id="ARBA00004123"/>
    </source>
</evidence>
<dbReference type="FunFam" id="3.30.70.270:FF:000020">
    <property type="entry name" value="Transposon Tf2-6 polyprotein-like Protein"/>
    <property type="match status" value="1"/>
</dbReference>
<keyword evidence="16" id="KW-0239">DNA-directed DNA polymerase</keyword>
<dbReference type="Pfam" id="PF17921">
    <property type="entry name" value="Integrase_H2C2"/>
    <property type="match status" value="1"/>
</dbReference>
<evidence type="ECO:0000256" key="20">
    <source>
        <dbReference type="PROSITE-ProRule" id="PRU00047"/>
    </source>
</evidence>
<dbReference type="InterPro" id="IPR023779">
    <property type="entry name" value="Chromodomain_CS"/>
</dbReference>
<gene>
    <name evidence="26" type="ORF">yc1106_06568</name>
</gene>
<keyword evidence="14" id="KW-0229">DNA integration</keyword>
<dbReference type="GO" id="GO:0003723">
    <property type="term" value="F:RNA binding"/>
    <property type="evidence" value="ECO:0007669"/>
    <property type="project" value="UniProtKB-KW"/>
</dbReference>
<dbReference type="InterPro" id="IPR036397">
    <property type="entry name" value="RNaseH_sf"/>
</dbReference>
<keyword evidence="7" id="KW-0540">Nuclease</keyword>
<organism evidence="26 27">
    <name type="scientific">Curvularia clavata</name>
    <dbReference type="NCBI Taxonomy" id="95742"/>
    <lineage>
        <taxon>Eukaryota</taxon>
        <taxon>Fungi</taxon>
        <taxon>Dikarya</taxon>
        <taxon>Ascomycota</taxon>
        <taxon>Pezizomycotina</taxon>
        <taxon>Dothideomycetes</taxon>
        <taxon>Pleosporomycetidae</taxon>
        <taxon>Pleosporales</taxon>
        <taxon>Pleosporineae</taxon>
        <taxon>Pleosporaceae</taxon>
        <taxon>Curvularia</taxon>
    </lineage>
</organism>
<dbReference type="OrthoDB" id="414540at2759"/>
<dbReference type="Gene3D" id="3.30.420.10">
    <property type="entry name" value="Ribonuclease H-like superfamily/Ribonuclease H"/>
    <property type="match status" value="1"/>
</dbReference>
<dbReference type="GO" id="GO:0005634">
    <property type="term" value="C:nucleus"/>
    <property type="evidence" value="ECO:0007669"/>
    <property type="project" value="UniProtKB-SubCell"/>
</dbReference>
<evidence type="ECO:0000256" key="2">
    <source>
        <dbReference type="ARBA" id="ARBA00011353"/>
    </source>
</evidence>
<evidence type="ECO:0000256" key="19">
    <source>
        <dbReference type="ARBA" id="ARBA00023242"/>
    </source>
</evidence>
<evidence type="ECO:0000256" key="18">
    <source>
        <dbReference type="ARBA" id="ARBA00023172"/>
    </source>
</evidence>
<dbReference type="InterPro" id="IPR001878">
    <property type="entry name" value="Znf_CCHC"/>
</dbReference>
<dbReference type="SUPFAM" id="SSF54160">
    <property type="entry name" value="Chromo domain-like"/>
    <property type="match status" value="1"/>
</dbReference>
<dbReference type="Gene3D" id="2.40.50.40">
    <property type="match status" value="1"/>
</dbReference>
<dbReference type="InterPro" id="IPR023780">
    <property type="entry name" value="Chromo_domain"/>
</dbReference>
<dbReference type="Pfam" id="PF00385">
    <property type="entry name" value="Chromo"/>
    <property type="match status" value="1"/>
</dbReference>
<dbReference type="SUPFAM" id="SSF53098">
    <property type="entry name" value="Ribonuclease H-like"/>
    <property type="match status" value="1"/>
</dbReference>
<dbReference type="InterPro" id="IPR050951">
    <property type="entry name" value="Retrovirus_Pol_polyprotein"/>
</dbReference>
<dbReference type="Gene3D" id="4.10.60.10">
    <property type="entry name" value="Zinc finger, CCHC-type"/>
    <property type="match status" value="1"/>
</dbReference>
<dbReference type="InterPro" id="IPR043502">
    <property type="entry name" value="DNA/RNA_pol_sf"/>
</dbReference>
<dbReference type="InterPro" id="IPR021109">
    <property type="entry name" value="Peptidase_aspartic_dom_sf"/>
</dbReference>
<evidence type="ECO:0000256" key="10">
    <source>
        <dbReference type="ARBA" id="ARBA00022759"/>
    </source>
</evidence>
<dbReference type="Gene3D" id="3.30.70.270">
    <property type="match status" value="2"/>
</dbReference>
<dbReference type="SMART" id="SM00343">
    <property type="entry name" value="ZnF_C2HC"/>
    <property type="match status" value="1"/>
</dbReference>
<comment type="subcellular location">
    <subcellularLocation>
        <location evidence="1">Nucleus</location>
    </subcellularLocation>
</comment>
<evidence type="ECO:0000256" key="8">
    <source>
        <dbReference type="ARBA" id="ARBA00022723"/>
    </source>
</evidence>
<dbReference type="SMART" id="SM00298">
    <property type="entry name" value="CHROMO"/>
    <property type="match status" value="1"/>
</dbReference>
<dbReference type="Gene3D" id="1.10.340.70">
    <property type="match status" value="1"/>
</dbReference>
<dbReference type="PANTHER" id="PTHR37984">
    <property type="entry name" value="PROTEIN CBG26694"/>
    <property type="match status" value="1"/>
</dbReference>
<dbReference type="GO" id="GO:0003887">
    <property type="term" value="F:DNA-directed DNA polymerase activity"/>
    <property type="evidence" value="ECO:0007669"/>
    <property type="project" value="UniProtKB-KW"/>
</dbReference>
<dbReference type="CDD" id="cd00024">
    <property type="entry name" value="CD_CSD"/>
    <property type="match status" value="1"/>
</dbReference>
<evidence type="ECO:0000256" key="3">
    <source>
        <dbReference type="ARBA" id="ARBA00012493"/>
    </source>
</evidence>
<keyword evidence="19" id="KW-0539">Nucleus</keyword>
<name>A0A9Q8ZD69_CURCL</name>
<reference evidence="26" key="1">
    <citation type="submission" date="2021-12" db="EMBL/GenBank/DDBJ databases">
        <title>Curvularia clavata genome.</title>
        <authorList>
            <person name="Cao Y."/>
        </authorList>
    </citation>
    <scope>NUCLEOTIDE SEQUENCE</scope>
    <source>
        <strain evidence="26">Yc1106</strain>
    </source>
</reference>
<dbReference type="EMBL" id="CP089277">
    <property type="protein sequence ID" value="USP79294.1"/>
    <property type="molecule type" value="Genomic_DNA"/>
</dbReference>
<dbReference type="Pfam" id="PF00078">
    <property type="entry name" value="RVT_1"/>
    <property type="match status" value="1"/>
</dbReference>
<evidence type="ECO:0000259" key="23">
    <source>
        <dbReference type="PROSITE" id="PS50158"/>
    </source>
</evidence>
<sequence length="1742" mass="198493">MAPSQLYSQLYNLAKKHGEGDDILSIRSPDAKHAWGHNRLVSLNPTLQSVMNNEAFAAHLKSTGRLLTGFDSKIHDITVDEHQRMATIRMSYYLSTITSDEVVENDLIWTLKFTKQGEIKGDPDAVLIKESIEFVDATANARLGDSQPTLTRDSTQPSSSELSEPAVTEADQAELAQRSPIQGSPARLEPPQTTIAQQLDELRAWRQRALDEQELKRLQEIKRRFDQGDTTALTEDLYEPHRAVGIQLEPNVGAPRPEKPTQFTSRDRAEYNRWERECEATFRGSPKTFQTEAVKIDFGLRYITDPLRSTWDAYYHDYCRKDTNWTPTWLDLKTVMVDSLGPPEQRKLEAHRALKHIRQDWSQDPNDLLAKLDTLWSELGNAYSEEQRVRDFMGALTMTIQKELLLLEPGQRSTISDLNARARLIWDRTKREKPSNARTTQNKQARSGTPPKNTRGYEKTLKKQRRNPADTKGSYAANKVRGRDAEGKIVCYNCGEPGHISRNCRAENLVALLSAHIARLELEEDLKTLREAMFSKPSPLLTITVQIGQDPLEALIDGGSQLNLLSIHQAKDHDLTITPIPNLVAEALSGVEFEIYGTTEVTMKVTDTRGRTKVQNIPFVVTEMKHYPVCLGMPWVDFYKPKISLRSRRVLFRGVKYVDRASYEKIATESAEEFEKTLRTPTTDVYALKVSTVMGWDPSDEEEDWEGLEKPKNAQVGPDQAKLPQLPPQYEDFADLASEEDAKCLAEHGPHDLVISLKEGTTPPHQPLYGLSKSELALLRDYLREYLARGWIRHSKSPAGAPILFAKKKDGTMRLCVDYRGLNNITLKNRHPLPLITESLDRLAEAKFYTKLDVREAYHRVRIKEGDEWKTAFRTRYGHFEYTVMPFGLTNAPAQFQAYIHHILAGLVDVSCIVYLDDILVFSNTEEEHERHVREVLNRLREAKLYLKTSKCEWHTQHTEFLGYTVSPEGISIDPDRAKTAQEWPEPRTVRDVRVFLGFMNYYRRFIANFSRIALPLTELLKKEPNAAKGGKAQRKEESVLLILDENAKSAFKTLKNSFTAVPILTHFNPDNQTRVQVDASGGAIAGILSQYVPKEACWRPVDFYSRKLIAAEYNYDTHDQELLAIVASLQHWRRYLDGIHFDLITDHRNLKWFMETKTLNHRQVRSYLALSGFDFTIVHQPGKTNPADGPSRRPDYIKAAQEPKQKNNSAYVPSLRHLLKFNAEGTAIAAAATTRSQGRQNTAAKQHEDQRHAALAQEADSETDEYTSDSCSSEEDDVAKPSPQRLKQGHSGPTVPKTAQEKAAALKQGHDDPLSGHFGARRTLEKLTRHYKWAGMRKDVEDYCKSCLICQKSTPKRHLPYGPLAPLPPPNRAWEEVTMDFITELPPSKLQGVVYDAILVIVDRLTKMAHYVPARSNWDGVDLAQAWLREVIRLHGVPRRIISDRGPLMNSTHWKTFLHYLNSKRVLTSAYHPQTDGRTERQNQTLEQYLRCYCSLEQDDWALWISVGEYAYNDSVHSTTKVTPFQACNGIHPRGAEWPKDAQTGGENPLAASTASRIIEIQQECKNNILKAQEYQKRHADKKRQPIPFKVGDKVLLSNKHIKSLRPKKKIDWKYVGPGTITEQIGPSAFKVDMPGLKNVHPVFHASLLEQYHPPGDIPHPEVPTQHELGETGDDVYLVDKIVGHRKNKDDQWEYLVKWTGYPDSENTWEPAANVTQKTLQEFWNKSNQVPRRRRGPKRAK</sequence>
<feature type="domain" description="CCHC-type" evidence="23">
    <location>
        <begin position="491"/>
        <end position="505"/>
    </location>
</feature>
<dbReference type="InterPro" id="IPR000477">
    <property type="entry name" value="RT_dom"/>
</dbReference>
<dbReference type="CDD" id="cd00303">
    <property type="entry name" value="retropepsin_like"/>
    <property type="match status" value="1"/>
</dbReference>
<keyword evidence="5" id="KW-0808">Transferase</keyword>
<keyword evidence="17" id="KW-0238">DNA-binding</keyword>
<feature type="region of interest" description="Disordered" evidence="21">
    <location>
        <begin position="428"/>
        <end position="476"/>
    </location>
</feature>
<keyword evidence="27" id="KW-1185">Reference proteome</keyword>
<dbReference type="EC" id="2.7.7.49" evidence="3"/>
<evidence type="ECO:0000256" key="13">
    <source>
        <dbReference type="ARBA" id="ARBA00022884"/>
    </source>
</evidence>
<evidence type="ECO:0000256" key="12">
    <source>
        <dbReference type="ARBA" id="ARBA00022842"/>
    </source>
</evidence>
<keyword evidence="8" id="KW-0479">Metal-binding</keyword>